<gene>
    <name evidence="1" type="ORF">BBM1114_05360</name>
</gene>
<dbReference type="PATRIC" id="fig|1365964.3.peg.1082"/>
<organism evidence="1 2">
    <name type="scientific">Bifidobacterium breve MCC 1114</name>
    <dbReference type="NCBI Taxonomy" id="1365964"/>
    <lineage>
        <taxon>Bacteria</taxon>
        <taxon>Bacillati</taxon>
        <taxon>Actinomycetota</taxon>
        <taxon>Actinomycetes</taxon>
        <taxon>Bifidobacteriales</taxon>
        <taxon>Bifidobacteriaceae</taxon>
        <taxon>Bifidobacterium</taxon>
    </lineage>
</organism>
<proteinExistence type="predicted"/>
<dbReference type="AlphaFoldDB" id="A0A0L7D0V3"/>
<dbReference type="EMBL" id="AVQC01000009">
    <property type="protein sequence ID" value="KOA65624.1"/>
    <property type="molecule type" value="Genomic_DNA"/>
</dbReference>
<evidence type="ECO:0000313" key="2">
    <source>
        <dbReference type="Proteomes" id="UP000036802"/>
    </source>
</evidence>
<dbReference type="Proteomes" id="UP000036802">
    <property type="component" value="Unassembled WGS sequence"/>
</dbReference>
<evidence type="ECO:0000313" key="1">
    <source>
        <dbReference type="EMBL" id="KOA65624.1"/>
    </source>
</evidence>
<comment type="caution">
    <text evidence="1">The sequence shown here is derived from an EMBL/GenBank/DDBJ whole genome shotgun (WGS) entry which is preliminary data.</text>
</comment>
<name>A0A0L7D0V3_BIFBR</name>
<protein>
    <submittedName>
        <fullName evidence="1">Uncharacterized protein</fullName>
    </submittedName>
</protein>
<sequence length="58" mass="6342">MTKTDGTGLGLARAEREQHEVAGLEHRADALRDAVGRHLVDVVVVLGEYEYIRVRAAA</sequence>
<accession>A0A0L7D0V3</accession>
<reference evidence="1 2" key="1">
    <citation type="journal article" date="2015" name="Int J Genomics">
        <title>Comparative Genomics Revealed Genetic Diversity and Species/Strain-Level Differences in Carbohydrate Metabolism of Three Probiotic Bifidobacterial Species.</title>
        <authorList>
            <person name="Odamaki T."/>
            <person name="Horigome A."/>
            <person name="Sugahara H."/>
            <person name="Hashikura N."/>
            <person name="Minami J."/>
            <person name="Xiao J.Z."/>
            <person name="Abe F."/>
        </authorList>
    </citation>
    <scope>NUCLEOTIDE SEQUENCE [LARGE SCALE GENOMIC DNA]</scope>
    <source>
        <strain evidence="1 2">MCC 1114</strain>
    </source>
</reference>